<organism evidence="2">
    <name type="scientific">freshwater metagenome</name>
    <dbReference type="NCBI Taxonomy" id="449393"/>
    <lineage>
        <taxon>unclassified sequences</taxon>
        <taxon>metagenomes</taxon>
        <taxon>ecological metagenomes</taxon>
    </lineage>
</organism>
<feature type="region of interest" description="Disordered" evidence="1">
    <location>
        <begin position="74"/>
        <end position="99"/>
    </location>
</feature>
<protein>
    <submittedName>
        <fullName evidence="2">Unannotated protein</fullName>
    </submittedName>
</protein>
<sequence length="189" mass="20344">MTTSTSERPIFPAARVRLPAASKIDSNIKVVVVFPLVPVTNSQGAGCFGSRKRQANSSSPQIGRSIFCAATTIGARGDTPGERTNKSIPSGNLLSSPRRTSAPRISNIVARSFWRSPVAASITITSDPRLTKASAAANPATPSPTTHTLTCDQSLLRFRSSKFREVMIFTAVPIRHKTMPFQLQHKALE</sequence>
<accession>A0A6J7C4E7</accession>
<name>A0A6J7C4E7_9ZZZZ</name>
<dbReference type="EMBL" id="CAFBIX010000097">
    <property type="protein sequence ID" value="CAB4851169.1"/>
    <property type="molecule type" value="Genomic_DNA"/>
</dbReference>
<dbReference type="AlphaFoldDB" id="A0A6J7C4E7"/>
<evidence type="ECO:0000313" key="2">
    <source>
        <dbReference type="EMBL" id="CAB4851169.1"/>
    </source>
</evidence>
<feature type="compositionally biased region" description="Polar residues" evidence="1">
    <location>
        <begin position="86"/>
        <end position="99"/>
    </location>
</feature>
<proteinExistence type="predicted"/>
<gene>
    <name evidence="2" type="ORF">UFOPK3278_01409</name>
</gene>
<reference evidence="2" key="1">
    <citation type="submission" date="2020-05" db="EMBL/GenBank/DDBJ databases">
        <authorList>
            <person name="Chiriac C."/>
            <person name="Salcher M."/>
            <person name="Ghai R."/>
            <person name="Kavagutti S V."/>
        </authorList>
    </citation>
    <scope>NUCLEOTIDE SEQUENCE</scope>
</reference>
<evidence type="ECO:0000256" key="1">
    <source>
        <dbReference type="SAM" id="MobiDB-lite"/>
    </source>
</evidence>